<dbReference type="EMBL" id="WHUW01000077">
    <property type="protein sequence ID" value="KAF8427664.1"/>
    <property type="molecule type" value="Genomic_DNA"/>
</dbReference>
<evidence type="ECO:0000313" key="3">
    <source>
        <dbReference type="Proteomes" id="UP001194468"/>
    </source>
</evidence>
<evidence type="ECO:0000256" key="1">
    <source>
        <dbReference type="SAM" id="MobiDB-lite"/>
    </source>
</evidence>
<protein>
    <submittedName>
        <fullName evidence="2">Uncharacterized protein</fullName>
    </submittedName>
</protein>
<evidence type="ECO:0000313" key="2">
    <source>
        <dbReference type="EMBL" id="KAF8427664.1"/>
    </source>
</evidence>
<proteinExistence type="predicted"/>
<organism evidence="2 3">
    <name type="scientific">Boletus edulis BED1</name>
    <dbReference type="NCBI Taxonomy" id="1328754"/>
    <lineage>
        <taxon>Eukaryota</taxon>
        <taxon>Fungi</taxon>
        <taxon>Dikarya</taxon>
        <taxon>Basidiomycota</taxon>
        <taxon>Agaricomycotina</taxon>
        <taxon>Agaricomycetes</taxon>
        <taxon>Agaricomycetidae</taxon>
        <taxon>Boletales</taxon>
        <taxon>Boletineae</taxon>
        <taxon>Boletaceae</taxon>
        <taxon>Boletoideae</taxon>
        <taxon>Boletus</taxon>
    </lineage>
</organism>
<comment type="caution">
    <text evidence="2">The sequence shown here is derived from an EMBL/GenBank/DDBJ whole genome shotgun (WGS) entry which is preliminary data.</text>
</comment>
<reference evidence="2" key="1">
    <citation type="submission" date="2019-10" db="EMBL/GenBank/DDBJ databases">
        <authorList>
            <consortium name="DOE Joint Genome Institute"/>
            <person name="Kuo A."/>
            <person name="Miyauchi S."/>
            <person name="Kiss E."/>
            <person name="Drula E."/>
            <person name="Kohler A."/>
            <person name="Sanchez-Garcia M."/>
            <person name="Andreopoulos B."/>
            <person name="Barry K.W."/>
            <person name="Bonito G."/>
            <person name="Buee M."/>
            <person name="Carver A."/>
            <person name="Chen C."/>
            <person name="Cichocki N."/>
            <person name="Clum A."/>
            <person name="Culley D."/>
            <person name="Crous P.W."/>
            <person name="Fauchery L."/>
            <person name="Girlanda M."/>
            <person name="Hayes R."/>
            <person name="Keri Z."/>
            <person name="LaButti K."/>
            <person name="Lipzen A."/>
            <person name="Lombard V."/>
            <person name="Magnuson J."/>
            <person name="Maillard F."/>
            <person name="Morin E."/>
            <person name="Murat C."/>
            <person name="Nolan M."/>
            <person name="Ohm R."/>
            <person name="Pangilinan J."/>
            <person name="Pereira M."/>
            <person name="Perotto S."/>
            <person name="Peter M."/>
            <person name="Riley R."/>
            <person name="Sitrit Y."/>
            <person name="Stielow B."/>
            <person name="Szollosi G."/>
            <person name="Zifcakova L."/>
            <person name="Stursova M."/>
            <person name="Spatafora J.W."/>
            <person name="Tedersoo L."/>
            <person name="Vaario L.-M."/>
            <person name="Yamada A."/>
            <person name="Yan M."/>
            <person name="Wang P."/>
            <person name="Xu J."/>
            <person name="Bruns T."/>
            <person name="Baldrian P."/>
            <person name="Vilgalys R."/>
            <person name="Henrissat B."/>
            <person name="Grigoriev I.V."/>
            <person name="Hibbett D."/>
            <person name="Nagy L.G."/>
            <person name="Martin F.M."/>
        </authorList>
    </citation>
    <scope>NUCLEOTIDE SEQUENCE</scope>
    <source>
        <strain evidence="2">BED1</strain>
    </source>
</reference>
<dbReference type="Proteomes" id="UP001194468">
    <property type="component" value="Unassembled WGS sequence"/>
</dbReference>
<dbReference type="AlphaFoldDB" id="A0AAD4BFS2"/>
<reference evidence="2" key="2">
    <citation type="journal article" date="2020" name="Nat. Commun.">
        <title>Large-scale genome sequencing of mycorrhizal fungi provides insights into the early evolution of symbiotic traits.</title>
        <authorList>
            <person name="Miyauchi S."/>
            <person name="Kiss E."/>
            <person name="Kuo A."/>
            <person name="Drula E."/>
            <person name="Kohler A."/>
            <person name="Sanchez-Garcia M."/>
            <person name="Morin E."/>
            <person name="Andreopoulos B."/>
            <person name="Barry K.W."/>
            <person name="Bonito G."/>
            <person name="Buee M."/>
            <person name="Carver A."/>
            <person name="Chen C."/>
            <person name="Cichocki N."/>
            <person name="Clum A."/>
            <person name="Culley D."/>
            <person name="Crous P.W."/>
            <person name="Fauchery L."/>
            <person name="Girlanda M."/>
            <person name="Hayes R.D."/>
            <person name="Keri Z."/>
            <person name="LaButti K."/>
            <person name="Lipzen A."/>
            <person name="Lombard V."/>
            <person name="Magnuson J."/>
            <person name="Maillard F."/>
            <person name="Murat C."/>
            <person name="Nolan M."/>
            <person name="Ohm R.A."/>
            <person name="Pangilinan J."/>
            <person name="Pereira M.F."/>
            <person name="Perotto S."/>
            <person name="Peter M."/>
            <person name="Pfister S."/>
            <person name="Riley R."/>
            <person name="Sitrit Y."/>
            <person name="Stielow J.B."/>
            <person name="Szollosi G."/>
            <person name="Zifcakova L."/>
            <person name="Stursova M."/>
            <person name="Spatafora J.W."/>
            <person name="Tedersoo L."/>
            <person name="Vaario L.M."/>
            <person name="Yamada A."/>
            <person name="Yan M."/>
            <person name="Wang P."/>
            <person name="Xu J."/>
            <person name="Bruns T."/>
            <person name="Baldrian P."/>
            <person name="Vilgalys R."/>
            <person name="Dunand C."/>
            <person name="Henrissat B."/>
            <person name="Grigoriev I.V."/>
            <person name="Hibbett D."/>
            <person name="Nagy L.G."/>
            <person name="Martin F.M."/>
        </authorList>
    </citation>
    <scope>NUCLEOTIDE SEQUENCE</scope>
    <source>
        <strain evidence="2">BED1</strain>
    </source>
</reference>
<gene>
    <name evidence="2" type="ORF">L210DRAFT_3737930</name>
</gene>
<keyword evidence="3" id="KW-1185">Reference proteome</keyword>
<name>A0AAD4BFS2_BOLED</name>
<feature type="region of interest" description="Disordered" evidence="1">
    <location>
        <begin position="1"/>
        <end position="22"/>
    </location>
</feature>
<accession>A0AAD4BFS2</accession>
<sequence>MYRWISTTKPLPGDAEPGSRDETLGRMELTFSAPVLEKKPDAILPSETRLRPVEAPVCDVSGCERVRKYRLVRHWLKGECGMEHLKILEHQMDVV</sequence>